<proteinExistence type="predicted"/>
<evidence type="ECO:0000313" key="1">
    <source>
        <dbReference type="EMBL" id="JAD71296.1"/>
    </source>
</evidence>
<protein>
    <submittedName>
        <fullName evidence="1">Uncharacterized protein</fullName>
    </submittedName>
</protein>
<dbReference type="EMBL" id="GBRH01226599">
    <property type="protein sequence ID" value="JAD71296.1"/>
    <property type="molecule type" value="Transcribed_RNA"/>
</dbReference>
<name>A0A0A9C6U3_ARUDO</name>
<reference evidence="1" key="2">
    <citation type="journal article" date="2015" name="Data Brief">
        <title>Shoot transcriptome of the giant reed, Arundo donax.</title>
        <authorList>
            <person name="Barrero R.A."/>
            <person name="Guerrero F.D."/>
            <person name="Moolhuijzen P."/>
            <person name="Goolsby J.A."/>
            <person name="Tidwell J."/>
            <person name="Bellgard S.E."/>
            <person name="Bellgard M.I."/>
        </authorList>
    </citation>
    <scope>NUCLEOTIDE SEQUENCE</scope>
    <source>
        <tissue evidence="1">Shoot tissue taken approximately 20 cm above the soil surface</tissue>
    </source>
</reference>
<organism evidence="1">
    <name type="scientific">Arundo donax</name>
    <name type="common">Giant reed</name>
    <name type="synonym">Donax arundinaceus</name>
    <dbReference type="NCBI Taxonomy" id="35708"/>
    <lineage>
        <taxon>Eukaryota</taxon>
        <taxon>Viridiplantae</taxon>
        <taxon>Streptophyta</taxon>
        <taxon>Embryophyta</taxon>
        <taxon>Tracheophyta</taxon>
        <taxon>Spermatophyta</taxon>
        <taxon>Magnoliopsida</taxon>
        <taxon>Liliopsida</taxon>
        <taxon>Poales</taxon>
        <taxon>Poaceae</taxon>
        <taxon>PACMAD clade</taxon>
        <taxon>Arundinoideae</taxon>
        <taxon>Arundineae</taxon>
        <taxon>Arundo</taxon>
    </lineage>
</organism>
<accession>A0A0A9C6U3</accession>
<sequence>MATVGHMVRGSS</sequence>
<reference evidence="1" key="1">
    <citation type="submission" date="2014-09" db="EMBL/GenBank/DDBJ databases">
        <authorList>
            <person name="Magalhaes I.L.F."/>
            <person name="Oliveira U."/>
            <person name="Santos F.R."/>
            <person name="Vidigal T.H.D.A."/>
            <person name="Brescovit A.D."/>
            <person name="Santos A.J."/>
        </authorList>
    </citation>
    <scope>NUCLEOTIDE SEQUENCE</scope>
    <source>
        <tissue evidence="1">Shoot tissue taken approximately 20 cm above the soil surface</tissue>
    </source>
</reference>